<dbReference type="AlphaFoldDB" id="A0A8J3DHZ3"/>
<sequence>MAFLAAAYLGILVGCDQGEHSKHSENQKLVDEGLEALKYYDYNLAGNKLSKVQPNLDKGSDSWDRITFAAAIAAWHSSPPSAHNIELASSFFQQVIDHASDAQIIALAKISLGRIYEVSDYRTDEVDLPKAQSLYREVLSSESSNDLVSEATLRLAQTYVQTLTQEGLTRAISILGNHLESYPNSNWRSVVAQYLGDIYYERLNDPKNALNYYQIALEEGFANKTKEHIYIWRMAEFAKRSDQALLSTVYSTKLVEEYPRSQYGWFALNNIRRYNEANPDDSVPLPEMRNAFLEGVGQ</sequence>
<dbReference type="Gene3D" id="1.25.40.10">
    <property type="entry name" value="Tetratricopeptide repeat domain"/>
    <property type="match status" value="1"/>
</dbReference>
<name>A0A8J3DHZ3_9BACT</name>
<gene>
    <name evidence="1" type="ORF">GCM10007047_19150</name>
</gene>
<dbReference type="SUPFAM" id="SSF48452">
    <property type="entry name" value="TPR-like"/>
    <property type="match status" value="1"/>
</dbReference>
<keyword evidence="2" id="KW-1185">Reference proteome</keyword>
<dbReference type="EMBL" id="BMXG01000010">
    <property type="protein sequence ID" value="GHC02691.1"/>
    <property type="molecule type" value="Genomic_DNA"/>
</dbReference>
<organism evidence="1 2">
    <name type="scientific">Cerasicoccus arenae</name>
    <dbReference type="NCBI Taxonomy" id="424488"/>
    <lineage>
        <taxon>Bacteria</taxon>
        <taxon>Pseudomonadati</taxon>
        <taxon>Verrucomicrobiota</taxon>
        <taxon>Opitutia</taxon>
        <taxon>Puniceicoccales</taxon>
        <taxon>Cerasicoccaceae</taxon>
        <taxon>Cerasicoccus</taxon>
    </lineage>
</organism>
<dbReference type="InterPro" id="IPR011990">
    <property type="entry name" value="TPR-like_helical_dom_sf"/>
</dbReference>
<evidence type="ECO:0008006" key="3">
    <source>
        <dbReference type="Google" id="ProtNLM"/>
    </source>
</evidence>
<comment type="caution">
    <text evidence="1">The sequence shown here is derived from an EMBL/GenBank/DDBJ whole genome shotgun (WGS) entry which is preliminary data.</text>
</comment>
<accession>A0A8J3DHZ3</accession>
<proteinExistence type="predicted"/>
<reference evidence="1" key="1">
    <citation type="journal article" date="2014" name="Int. J. Syst. Evol. Microbiol.">
        <title>Complete genome sequence of Corynebacterium casei LMG S-19264T (=DSM 44701T), isolated from a smear-ripened cheese.</title>
        <authorList>
            <consortium name="US DOE Joint Genome Institute (JGI-PGF)"/>
            <person name="Walter F."/>
            <person name="Albersmeier A."/>
            <person name="Kalinowski J."/>
            <person name="Ruckert C."/>
        </authorList>
    </citation>
    <scope>NUCLEOTIDE SEQUENCE</scope>
    <source>
        <strain evidence="1">KCTC 12870</strain>
    </source>
</reference>
<dbReference type="Proteomes" id="UP000642829">
    <property type="component" value="Unassembled WGS sequence"/>
</dbReference>
<reference evidence="1" key="2">
    <citation type="submission" date="2020-09" db="EMBL/GenBank/DDBJ databases">
        <authorList>
            <person name="Sun Q."/>
            <person name="Kim S."/>
        </authorList>
    </citation>
    <scope>NUCLEOTIDE SEQUENCE</scope>
    <source>
        <strain evidence="1">KCTC 12870</strain>
    </source>
</reference>
<evidence type="ECO:0000313" key="1">
    <source>
        <dbReference type="EMBL" id="GHC02691.1"/>
    </source>
</evidence>
<evidence type="ECO:0000313" key="2">
    <source>
        <dbReference type="Proteomes" id="UP000642829"/>
    </source>
</evidence>
<protein>
    <recommendedName>
        <fullName evidence="3">Outer membrane lipoprotein BamD-like domain-containing protein</fullName>
    </recommendedName>
</protein>